<feature type="compositionally biased region" description="Acidic residues" evidence="7">
    <location>
        <begin position="479"/>
        <end position="493"/>
    </location>
</feature>
<keyword evidence="5" id="KW-0539">Nucleus</keyword>
<evidence type="ECO:0000256" key="6">
    <source>
        <dbReference type="ARBA" id="ARBA00023306"/>
    </source>
</evidence>
<feature type="region of interest" description="Disordered" evidence="7">
    <location>
        <begin position="444"/>
        <end position="493"/>
    </location>
</feature>
<keyword evidence="6" id="KW-0131">Cell cycle</keyword>
<dbReference type="GO" id="GO:0003682">
    <property type="term" value="F:chromatin binding"/>
    <property type="evidence" value="ECO:0007669"/>
    <property type="project" value="TreeGrafter"/>
</dbReference>
<feature type="compositionally biased region" description="Polar residues" evidence="7">
    <location>
        <begin position="465"/>
        <end position="478"/>
    </location>
</feature>
<name>A0A3Q2D7P6_CYPVA</name>
<dbReference type="GO" id="GO:0033314">
    <property type="term" value="P:mitotic DNA replication checkpoint signaling"/>
    <property type="evidence" value="ECO:0007669"/>
    <property type="project" value="TreeGrafter"/>
</dbReference>
<dbReference type="OMA" id="YNCLKMA"/>
<evidence type="ECO:0000256" key="4">
    <source>
        <dbReference type="ARBA" id="ARBA00022840"/>
    </source>
</evidence>
<evidence type="ECO:0000313" key="9">
    <source>
        <dbReference type="Proteomes" id="UP000265020"/>
    </source>
</evidence>
<evidence type="ECO:0000256" key="3">
    <source>
        <dbReference type="ARBA" id="ARBA00022763"/>
    </source>
</evidence>
<organism evidence="8 9">
    <name type="scientific">Cyprinodon variegatus</name>
    <name type="common">Sheepshead minnow</name>
    <dbReference type="NCBI Taxonomy" id="28743"/>
    <lineage>
        <taxon>Eukaryota</taxon>
        <taxon>Metazoa</taxon>
        <taxon>Chordata</taxon>
        <taxon>Craniata</taxon>
        <taxon>Vertebrata</taxon>
        <taxon>Euteleostomi</taxon>
        <taxon>Actinopterygii</taxon>
        <taxon>Neopterygii</taxon>
        <taxon>Teleostei</taxon>
        <taxon>Neoteleostei</taxon>
        <taxon>Acanthomorphata</taxon>
        <taxon>Ovalentaria</taxon>
        <taxon>Atherinomorphae</taxon>
        <taxon>Cyprinodontiformes</taxon>
        <taxon>Cyprinodontidae</taxon>
        <taxon>Cyprinodon</taxon>
    </lineage>
</organism>
<dbReference type="GO" id="GO:0003689">
    <property type="term" value="F:DNA clamp loader activity"/>
    <property type="evidence" value="ECO:0007669"/>
    <property type="project" value="TreeGrafter"/>
</dbReference>
<dbReference type="GeneID" id="107088018"/>
<dbReference type="AlphaFoldDB" id="A0A3Q2D7P6"/>
<protein>
    <submittedName>
        <fullName evidence="8">RAD17 checkpoint clamp loader component</fullName>
    </submittedName>
</protein>
<dbReference type="Proteomes" id="UP000265020">
    <property type="component" value="Unassembled WGS sequence"/>
</dbReference>
<keyword evidence="3" id="KW-0227">DNA damage</keyword>
<comment type="subcellular location">
    <subcellularLocation>
        <location evidence="1">Nucleus</location>
    </subcellularLocation>
</comment>
<evidence type="ECO:0000313" key="8">
    <source>
        <dbReference type="Ensembl" id="ENSCVAP00000014573.1"/>
    </source>
</evidence>
<dbReference type="PANTHER" id="PTHR12172">
    <property type="entry name" value="CELL CYCLE CHECKPOINT PROTEIN RAD17"/>
    <property type="match status" value="1"/>
</dbReference>
<reference evidence="8" key="2">
    <citation type="submission" date="2025-09" db="UniProtKB">
        <authorList>
            <consortium name="Ensembl"/>
        </authorList>
    </citation>
    <scope>IDENTIFICATION</scope>
</reference>
<reference evidence="8" key="1">
    <citation type="submission" date="2025-08" db="UniProtKB">
        <authorList>
            <consortium name="Ensembl"/>
        </authorList>
    </citation>
    <scope>IDENTIFICATION</scope>
</reference>
<dbReference type="OrthoDB" id="10265971at2759"/>
<evidence type="ECO:0000256" key="1">
    <source>
        <dbReference type="ARBA" id="ARBA00004123"/>
    </source>
</evidence>
<sequence length="493" mass="55851">MGIRVQEWTNPSSAEPYFSGQSEWRSEGFSYSSQLAQFQEFLLRANKYKCLKMKGERGATDKRLILVEDFPNQFYRQPHNFHDILRVFVKSSQCPLVFIVSGSSRGEGSLRSLFPQEIQEELHISCISFNPVAPTTMTKVLKRILCSEAEKQSHQRLFVPDKAELEMLCSGSSGDIRSAINSLQFSCLPEKTKSSLKKPPAASTERNVSLSKRRAKRVKPAKEQEELQAVGGRDASLFLFRALGKILHCKRGNPEDVNEAEAASEPCLPRHLLHHHREVLLVQPELVVERSQTSGEFFSLCLHQNYLDFFSEIADVDRASDYLSDADLLIGNWPIRHIMEDYGSSVATRGLIHSNSRQLPVGFRPLHKPGWCLISKQHQNNCLAAQSLFRSFSLTPVALQTQLLPFLVKLSHPTSSQAQTAFLQEVGQMSLRRGSGRLTLENLRDKEMGQELEEEDEEEGETEKSLQASQPQLPTNQDLMEEEDQIIEEYDSD</sequence>
<dbReference type="STRING" id="28743.ENSCVAP00000014573"/>
<dbReference type="GO" id="GO:0005634">
    <property type="term" value="C:nucleus"/>
    <property type="evidence" value="ECO:0007669"/>
    <property type="project" value="UniProtKB-SubCell"/>
</dbReference>
<keyword evidence="2" id="KW-0547">Nucleotide-binding</keyword>
<keyword evidence="9" id="KW-1185">Reference proteome</keyword>
<dbReference type="GO" id="GO:0000077">
    <property type="term" value="P:DNA damage checkpoint signaling"/>
    <property type="evidence" value="ECO:0007669"/>
    <property type="project" value="TreeGrafter"/>
</dbReference>
<keyword evidence="4" id="KW-0067">ATP-binding</keyword>
<feature type="region of interest" description="Disordered" evidence="7">
    <location>
        <begin position="192"/>
        <end position="220"/>
    </location>
</feature>
<accession>A0A3Q2D7P6</accession>
<dbReference type="GO" id="GO:0006281">
    <property type="term" value="P:DNA repair"/>
    <property type="evidence" value="ECO:0007669"/>
    <property type="project" value="InterPro"/>
</dbReference>
<dbReference type="Ensembl" id="ENSCVAT00000022443.1">
    <property type="protein sequence ID" value="ENSCVAP00000014573.1"/>
    <property type="gene ID" value="ENSCVAG00000017237.1"/>
</dbReference>
<dbReference type="KEGG" id="cvg:107088018"/>
<dbReference type="GeneTree" id="ENSGT00440000039046"/>
<feature type="compositionally biased region" description="Acidic residues" evidence="7">
    <location>
        <begin position="450"/>
        <end position="461"/>
    </location>
</feature>
<dbReference type="RefSeq" id="XP_015235400.1">
    <property type="nucleotide sequence ID" value="XM_015379914.1"/>
</dbReference>
<dbReference type="PANTHER" id="PTHR12172:SF0">
    <property type="entry name" value="CELL CYCLE CHECKPOINT PROTEIN RAD17"/>
    <property type="match status" value="1"/>
</dbReference>
<dbReference type="InterPro" id="IPR004582">
    <property type="entry name" value="Checkpoint_prot_Rad17_Rad24"/>
</dbReference>
<evidence type="ECO:0000256" key="2">
    <source>
        <dbReference type="ARBA" id="ARBA00022741"/>
    </source>
</evidence>
<dbReference type="Pfam" id="PF03215">
    <property type="entry name" value="Rad17"/>
    <property type="match status" value="1"/>
</dbReference>
<dbReference type="GO" id="GO:0005524">
    <property type="term" value="F:ATP binding"/>
    <property type="evidence" value="ECO:0007669"/>
    <property type="project" value="UniProtKB-KW"/>
</dbReference>
<evidence type="ECO:0000256" key="7">
    <source>
        <dbReference type="SAM" id="MobiDB-lite"/>
    </source>
</evidence>
<proteinExistence type="predicted"/>
<evidence type="ECO:0000256" key="5">
    <source>
        <dbReference type="ARBA" id="ARBA00023242"/>
    </source>
</evidence>
<dbReference type="CTD" id="5884"/>